<evidence type="ECO:0000259" key="2">
    <source>
        <dbReference type="Pfam" id="PF13568"/>
    </source>
</evidence>
<dbReference type="AlphaFoldDB" id="A0A9J6ZPY9"/>
<feature type="chain" id="PRO_5039942738" evidence="1">
    <location>
        <begin position="31"/>
        <end position="302"/>
    </location>
</feature>
<sequence>MKNRSTIRQALLLCAGTSAVFLTNPLSAYAEEDNEKVIKRITIFESGKESEGESSTKTTSEGHLCAGRKKYSFYGETRDGRTELIITEKPVDEFKGHWAGLDLGITNFFSSAFDTSLPDNGRFMDLRVGKSAYVGLNLIQHCIGLGGSNDNIGIVTGLGLTFNNYRLASDYLLIRDQDGNTSYKESDREIKKSKLTSTYLTVPLLLETQFPGNNRDFFVSGGVYGAFRLGSHTKVVYDDGDSKEKEKFRDDLNLNSFKYGLTVRTGYKWIKMFFNYDLTPLFQKGQGPELYPWNVGIALINY</sequence>
<evidence type="ECO:0000313" key="3">
    <source>
        <dbReference type="EMBL" id="URW79741.1"/>
    </source>
</evidence>
<dbReference type="KEGG" id="alkq:M9189_00015"/>
<evidence type="ECO:0000256" key="1">
    <source>
        <dbReference type="SAM" id="SignalP"/>
    </source>
</evidence>
<reference evidence="3" key="2">
    <citation type="submission" date="2022-06" db="EMBL/GenBank/DDBJ databases">
        <title>Xiashengella guii gen. nov. sp. nov., a bacterium isolated form anaerobic digestion tank.</title>
        <authorList>
            <person name="Huang H."/>
        </authorList>
    </citation>
    <scope>NUCLEOTIDE SEQUENCE</scope>
    <source>
        <strain evidence="3">Ai-910</strain>
    </source>
</reference>
<dbReference type="InterPro" id="IPR025665">
    <property type="entry name" value="Beta-barrel_OMP_2"/>
</dbReference>
<dbReference type="RefSeq" id="WP_250723829.1">
    <property type="nucleotide sequence ID" value="NZ_CP098400.1"/>
</dbReference>
<dbReference type="EMBL" id="CP098400">
    <property type="protein sequence ID" value="URW79741.1"/>
    <property type="molecule type" value="Genomic_DNA"/>
</dbReference>
<accession>A0A9J6ZPY9</accession>
<name>A0A9J6ZPY9_9BACT</name>
<evidence type="ECO:0000313" key="4">
    <source>
        <dbReference type="Proteomes" id="UP001056426"/>
    </source>
</evidence>
<protein>
    <submittedName>
        <fullName evidence="3">PorT family protein</fullName>
    </submittedName>
</protein>
<keyword evidence="1" id="KW-0732">Signal</keyword>
<dbReference type="Pfam" id="PF13568">
    <property type="entry name" value="OMP_b-brl_2"/>
    <property type="match status" value="1"/>
</dbReference>
<keyword evidence="4" id="KW-1185">Reference proteome</keyword>
<organism evidence="3 4">
    <name type="scientific">Xiashengella succiniciproducens</name>
    <dbReference type="NCBI Taxonomy" id="2949635"/>
    <lineage>
        <taxon>Bacteria</taxon>
        <taxon>Pseudomonadati</taxon>
        <taxon>Bacteroidota</taxon>
        <taxon>Bacteroidia</taxon>
        <taxon>Marinilabiliales</taxon>
        <taxon>Marinilabiliaceae</taxon>
        <taxon>Xiashengella</taxon>
    </lineage>
</organism>
<gene>
    <name evidence="3" type="ORF">M9189_00015</name>
</gene>
<feature type="domain" description="Outer membrane protein beta-barrel" evidence="2">
    <location>
        <begin position="178"/>
        <end position="275"/>
    </location>
</feature>
<reference evidence="3" key="1">
    <citation type="submission" date="2022-05" db="EMBL/GenBank/DDBJ databases">
        <authorList>
            <person name="Sun X."/>
        </authorList>
    </citation>
    <scope>NUCLEOTIDE SEQUENCE</scope>
    <source>
        <strain evidence="3">Ai-910</strain>
    </source>
</reference>
<feature type="signal peptide" evidence="1">
    <location>
        <begin position="1"/>
        <end position="30"/>
    </location>
</feature>
<dbReference type="Proteomes" id="UP001056426">
    <property type="component" value="Chromosome"/>
</dbReference>
<proteinExistence type="predicted"/>